<evidence type="ECO:0000256" key="4">
    <source>
        <dbReference type="ARBA" id="ARBA00022691"/>
    </source>
</evidence>
<dbReference type="AlphaFoldDB" id="A0A1N6XBS1"/>
<keyword evidence="3 7" id="KW-0808">Transferase</keyword>
<feature type="active site" evidence="7">
    <location>
        <position position="213"/>
    </location>
</feature>
<organism evidence="8 9">
    <name type="scientific">Aquipseudomonas alcaligenes</name>
    <name type="common">Pseudomonas alcaligenes</name>
    <dbReference type="NCBI Taxonomy" id="43263"/>
    <lineage>
        <taxon>Bacteria</taxon>
        <taxon>Pseudomonadati</taxon>
        <taxon>Pseudomonadota</taxon>
        <taxon>Gammaproteobacteria</taxon>
        <taxon>Pseudomonadales</taxon>
        <taxon>Pseudomonadaceae</taxon>
        <taxon>Aquipseudomonas</taxon>
    </lineage>
</organism>
<keyword evidence="2 7" id="KW-0489">Methyltransferase</keyword>
<dbReference type="PANTHER" id="PTHR10629:SF52">
    <property type="entry name" value="DNA (CYTOSINE-5)-METHYLTRANSFERASE 1"/>
    <property type="match status" value="1"/>
</dbReference>
<evidence type="ECO:0000313" key="9">
    <source>
        <dbReference type="Proteomes" id="UP000185841"/>
    </source>
</evidence>
<dbReference type="SUPFAM" id="SSF53335">
    <property type="entry name" value="S-adenosyl-L-methionine-dependent methyltransferases"/>
    <property type="match status" value="1"/>
</dbReference>
<dbReference type="Proteomes" id="UP000185841">
    <property type="component" value="Unassembled WGS sequence"/>
</dbReference>
<name>A0A1N6XBS1_AQUAC</name>
<dbReference type="InterPro" id="IPR001525">
    <property type="entry name" value="C5_MeTfrase"/>
</dbReference>
<dbReference type="GO" id="GO:0003886">
    <property type="term" value="F:DNA (cytosine-5-)-methyltransferase activity"/>
    <property type="evidence" value="ECO:0007669"/>
    <property type="project" value="UniProtKB-EC"/>
</dbReference>
<proteinExistence type="inferred from homology"/>
<dbReference type="Pfam" id="PF00145">
    <property type="entry name" value="DNA_methylase"/>
    <property type="match status" value="1"/>
</dbReference>
<dbReference type="GO" id="GO:0044027">
    <property type="term" value="P:negative regulation of gene expression via chromosomal CpG island methylation"/>
    <property type="evidence" value="ECO:0007669"/>
    <property type="project" value="TreeGrafter"/>
</dbReference>
<dbReference type="RefSeq" id="WP_076429335.1">
    <property type="nucleotide sequence ID" value="NZ_FTMP01000012.1"/>
</dbReference>
<evidence type="ECO:0000256" key="2">
    <source>
        <dbReference type="ARBA" id="ARBA00022603"/>
    </source>
</evidence>
<dbReference type="Gene3D" id="3.40.50.150">
    <property type="entry name" value="Vaccinia Virus protein VP39"/>
    <property type="match status" value="1"/>
</dbReference>
<keyword evidence="4 7" id="KW-0949">S-adenosyl-L-methionine</keyword>
<sequence length="517" mass="56161">MTTIINTKIGESKNVARLWLEGRKLERAGVRIGARYQLVPNKASERLELREAPAGANDQVFTVSKRERRGNVVPLMEVRSKVLTELFENIERVRVAIKHGRIVVTALHLETKVRERVKRLTEKLRTGEPLAVASLFHGGGVLDKALHSGLRRAGVKTFVQVGVELEPEYLDSSLENNRELWNERSVAICSDIREINWAGNAPQCEILVGGVPCTGASRAGRSKNKLGIAEEHSSAGALFVDYLDAVKALNPAVCIIENVPEYQSTAAMVVIRSVLCSLGYQLKEAVLNGNDFGALERRNRLVVVATSKGLPDLFDFAELTPVREMEGSINEVLEDVPLDSERWKTFDYLAEKEARDKAAGKGFARQLLTGTEGHCGTIGRAYAKCRSTEPFLVHPLNPSLSRLFTPVEHARLKGIPEEVISGLAETTAHEVLGQSVIYPVFESVGVELGVALTGAVNPDVVAIRGAGISSYCGQVCGSGNCGSGKLCYEGINPKTQLPGLPEPDPTKGPFQLSLQVA</sequence>
<dbReference type="GO" id="GO:0032259">
    <property type="term" value="P:methylation"/>
    <property type="evidence" value="ECO:0007669"/>
    <property type="project" value="UniProtKB-KW"/>
</dbReference>
<dbReference type="InterPro" id="IPR050390">
    <property type="entry name" value="C5-Methyltransferase"/>
</dbReference>
<comment type="similarity">
    <text evidence="7">Belongs to the class I-like SAM-binding methyltransferase superfamily. C5-methyltransferase family.</text>
</comment>
<reference evidence="8 9" key="1">
    <citation type="submission" date="2017-01" db="EMBL/GenBank/DDBJ databases">
        <authorList>
            <person name="Mah S.A."/>
            <person name="Swanson W.J."/>
            <person name="Moy G.W."/>
            <person name="Vacquier V.D."/>
        </authorList>
    </citation>
    <scope>NUCLEOTIDE SEQUENCE [LARGE SCALE GENOMIC DNA]</scope>
    <source>
        <strain evidence="8 9">RU36E</strain>
    </source>
</reference>
<evidence type="ECO:0000256" key="5">
    <source>
        <dbReference type="ARBA" id="ARBA00022747"/>
    </source>
</evidence>
<dbReference type="EC" id="2.1.1.37" evidence="1"/>
<keyword evidence="5" id="KW-0680">Restriction system</keyword>
<evidence type="ECO:0000256" key="3">
    <source>
        <dbReference type="ARBA" id="ARBA00022679"/>
    </source>
</evidence>
<evidence type="ECO:0000256" key="6">
    <source>
        <dbReference type="ARBA" id="ARBA00047422"/>
    </source>
</evidence>
<protein>
    <recommendedName>
        <fullName evidence="1">DNA (cytosine-5-)-methyltransferase</fullName>
        <ecNumber evidence="1">2.1.1.37</ecNumber>
    </recommendedName>
</protein>
<accession>A0A1N6XBS1</accession>
<dbReference type="PROSITE" id="PS51679">
    <property type="entry name" value="SAM_MT_C5"/>
    <property type="match status" value="1"/>
</dbReference>
<comment type="catalytic activity">
    <reaction evidence="6">
        <text>a 2'-deoxycytidine in DNA + S-adenosyl-L-methionine = a 5-methyl-2'-deoxycytidine in DNA + S-adenosyl-L-homocysteine + H(+)</text>
        <dbReference type="Rhea" id="RHEA:13681"/>
        <dbReference type="Rhea" id="RHEA-COMP:11369"/>
        <dbReference type="Rhea" id="RHEA-COMP:11370"/>
        <dbReference type="ChEBI" id="CHEBI:15378"/>
        <dbReference type="ChEBI" id="CHEBI:57856"/>
        <dbReference type="ChEBI" id="CHEBI:59789"/>
        <dbReference type="ChEBI" id="CHEBI:85452"/>
        <dbReference type="ChEBI" id="CHEBI:85454"/>
        <dbReference type="EC" id="2.1.1.37"/>
    </reaction>
</comment>
<evidence type="ECO:0000256" key="7">
    <source>
        <dbReference type="PROSITE-ProRule" id="PRU01016"/>
    </source>
</evidence>
<dbReference type="GO" id="GO:0003677">
    <property type="term" value="F:DNA binding"/>
    <property type="evidence" value="ECO:0007669"/>
    <property type="project" value="TreeGrafter"/>
</dbReference>
<dbReference type="PANTHER" id="PTHR10629">
    <property type="entry name" value="CYTOSINE-SPECIFIC METHYLTRANSFERASE"/>
    <property type="match status" value="1"/>
</dbReference>
<evidence type="ECO:0000256" key="1">
    <source>
        <dbReference type="ARBA" id="ARBA00011975"/>
    </source>
</evidence>
<dbReference type="InterPro" id="IPR029063">
    <property type="entry name" value="SAM-dependent_MTases_sf"/>
</dbReference>
<gene>
    <name evidence="8" type="ORF">SAMN05878282_11277</name>
</gene>
<dbReference type="GO" id="GO:0009307">
    <property type="term" value="P:DNA restriction-modification system"/>
    <property type="evidence" value="ECO:0007669"/>
    <property type="project" value="UniProtKB-KW"/>
</dbReference>
<evidence type="ECO:0000313" key="8">
    <source>
        <dbReference type="EMBL" id="SIQ99763.1"/>
    </source>
</evidence>
<dbReference type="EMBL" id="FTMP01000012">
    <property type="protein sequence ID" value="SIQ99763.1"/>
    <property type="molecule type" value="Genomic_DNA"/>
</dbReference>